<protein>
    <submittedName>
        <fullName evidence="1">Uncharacterized protein</fullName>
    </submittedName>
</protein>
<reference evidence="1" key="1">
    <citation type="submission" date="2018-02" db="EMBL/GenBank/DDBJ databases">
        <title>Rhizophora mucronata_Transcriptome.</title>
        <authorList>
            <person name="Meera S.P."/>
            <person name="Sreeshan A."/>
            <person name="Augustine A."/>
        </authorList>
    </citation>
    <scope>NUCLEOTIDE SEQUENCE</scope>
    <source>
        <tissue evidence="1">Leaf</tissue>
    </source>
</reference>
<dbReference type="EMBL" id="GGEC01010331">
    <property type="protein sequence ID" value="MBW90814.1"/>
    <property type="molecule type" value="Transcribed_RNA"/>
</dbReference>
<dbReference type="AlphaFoldDB" id="A0A2P2JBF7"/>
<sequence>MKQRRLREKAKFRAASRYTICKIPRNNKKW</sequence>
<organism evidence="1">
    <name type="scientific">Rhizophora mucronata</name>
    <name type="common">Asiatic mangrove</name>
    <dbReference type="NCBI Taxonomy" id="61149"/>
    <lineage>
        <taxon>Eukaryota</taxon>
        <taxon>Viridiplantae</taxon>
        <taxon>Streptophyta</taxon>
        <taxon>Embryophyta</taxon>
        <taxon>Tracheophyta</taxon>
        <taxon>Spermatophyta</taxon>
        <taxon>Magnoliopsida</taxon>
        <taxon>eudicotyledons</taxon>
        <taxon>Gunneridae</taxon>
        <taxon>Pentapetalae</taxon>
        <taxon>rosids</taxon>
        <taxon>fabids</taxon>
        <taxon>Malpighiales</taxon>
        <taxon>Rhizophoraceae</taxon>
        <taxon>Rhizophora</taxon>
    </lineage>
</organism>
<accession>A0A2P2JBF7</accession>
<name>A0A2P2JBF7_RHIMU</name>
<evidence type="ECO:0000313" key="1">
    <source>
        <dbReference type="EMBL" id="MBW90814.1"/>
    </source>
</evidence>
<proteinExistence type="predicted"/>